<evidence type="ECO:0000313" key="3">
    <source>
        <dbReference type="Proteomes" id="UP000278807"/>
    </source>
</evidence>
<dbReference type="GO" id="GO:0005096">
    <property type="term" value="F:GTPase activator activity"/>
    <property type="evidence" value="ECO:0007669"/>
    <property type="project" value="InterPro"/>
</dbReference>
<feature type="region of interest" description="Disordered" evidence="1">
    <location>
        <begin position="173"/>
        <end position="199"/>
    </location>
</feature>
<evidence type="ECO:0000256" key="1">
    <source>
        <dbReference type="SAM" id="MobiDB-lite"/>
    </source>
</evidence>
<dbReference type="InterPro" id="IPR039930">
    <property type="entry name" value="RALGAPB"/>
</dbReference>
<reference evidence="2 3" key="1">
    <citation type="submission" date="2018-11" db="EMBL/GenBank/DDBJ databases">
        <authorList>
            <consortium name="Pathogen Informatics"/>
        </authorList>
    </citation>
    <scope>NUCLEOTIDE SEQUENCE [LARGE SCALE GENOMIC DNA]</scope>
</reference>
<protein>
    <submittedName>
        <fullName evidence="2">Uncharacterized protein</fullName>
    </submittedName>
</protein>
<organism evidence="2 3">
    <name type="scientific">Rodentolepis nana</name>
    <name type="common">Dwarf tapeworm</name>
    <name type="synonym">Hymenolepis nana</name>
    <dbReference type="NCBI Taxonomy" id="102285"/>
    <lineage>
        <taxon>Eukaryota</taxon>
        <taxon>Metazoa</taxon>
        <taxon>Spiralia</taxon>
        <taxon>Lophotrochozoa</taxon>
        <taxon>Platyhelminthes</taxon>
        <taxon>Cestoda</taxon>
        <taxon>Eucestoda</taxon>
        <taxon>Cyclophyllidea</taxon>
        <taxon>Hymenolepididae</taxon>
        <taxon>Rodentolepis</taxon>
    </lineage>
</organism>
<accession>A0A3P7WPE9</accession>
<dbReference type="PANTHER" id="PTHR21344:SF1">
    <property type="entry name" value="RAL GTPASE-ACTIVATING PROTEIN SUBUNIT BETA"/>
    <property type="match status" value="1"/>
</dbReference>
<dbReference type="AlphaFoldDB" id="A0A3P7WPE9"/>
<dbReference type="PANTHER" id="PTHR21344">
    <property type="entry name" value="RAL GTPASE-ACTIVATING PROTEIN SUBUNIT BETA"/>
    <property type="match status" value="1"/>
</dbReference>
<evidence type="ECO:0000313" key="2">
    <source>
        <dbReference type="EMBL" id="VDO15315.1"/>
    </source>
</evidence>
<name>A0A3P7WPE9_RODNA</name>
<feature type="compositionally biased region" description="Basic residues" evidence="1">
    <location>
        <begin position="173"/>
        <end position="185"/>
    </location>
</feature>
<proteinExistence type="predicted"/>
<dbReference type="OrthoDB" id="10009983at2759"/>
<feature type="compositionally biased region" description="Acidic residues" evidence="1">
    <location>
        <begin position="189"/>
        <end position="199"/>
    </location>
</feature>
<dbReference type="Proteomes" id="UP000278807">
    <property type="component" value="Unassembled WGS sequence"/>
</dbReference>
<sequence length="199" mass="22349">MDMTSAESPSRNLKIKSLANSGAERPPSLETASGLYGALLEKVCGCLRKWMNDFATSSFALDVLCGMANAPVPQPNIALCKLTQTFEKIRQKLVLNFAVVFDNQERSCRRCVQSVCDFIVAQCQREKKDHTRSLHSLIINAFNCLSVWIVAHPFTLHDLDTLKAVVETTKLGGRRKPKKAQKRSQKWMEDEEGEEGRYA</sequence>
<keyword evidence="3" id="KW-1185">Reference proteome</keyword>
<dbReference type="EMBL" id="UZAE01015142">
    <property type="protein sequence ID" value="VDO15315.1"/>
    <property type="molecule type" value="Genomic_DNA"/>
</dbReference>
<gene>
    <name evidence="2" type="ORF">HNAJ_LOCUS13236</name>
</gene>